<keyword evidence="1" id="KW-0175">Coiled coil</keyword>
<feature type="domain" description="PIN" evidence="2">
    <location>
        <begin position="1"/>
        <end position="137"/>
    </location>
</feature>
<dbReference type="InterPro" id="IPR002716">
    <property type="entry name" value="PIN_dom"/>
</dbReference>
<name>A0ABV8AG86_9FLAO</name>
<protein>
    <submittedName>
        <fullName evidence="3">PIN domain-containing protein</fullName>
    </submittedName>
</protein>
<accession>A0ABV8AG86</accession>
<dbReference type="EMBL" id="JBHSAT010000004">
    <property type="protein sequence ID" value="MFC3876685.1"/>
    <property type="molecule type" value="Genomic_DNA"/>
</dbReference>
<proteinExistence type="predicted"/>
<dbReference type="InterPro" id="IPR032557">
    <property type="entry name" value="DUF4935"/>
</dbReference>
<dbReference type="Pfam" id="PF16289">
    <property type="entry name" value="PIN_12"/>
    <property type="match status" value="1"/>
</dbReference>
<feature type="coiled-coil region" evidence="1">
    <location>
        <begin position="46"/>
        <end position="73"/>
    </location>
</feature>
<evidence type="ECO:0000256" key="1">
    <source>
        <dbReference type="SAM" id="Coils"/>
    </source>
</evidence>
<evidence type="ECO:0000313" key="4">
    <source>
        <dbReference type="Proteomes" id="UP001595812"/>
    </source>
</evidence>
<organism evidence="3 4">
    <name type="scientific">Winogradskyella maritima</name>
    <dbReference type="NCBI Taxonomy" id="1517766"/>
    <lineage>
        <taxon>Bacteria</taxon>
        <taxon>Pseudomonadati</taxon>
        <taxon>Bacteroidota</taxon>
        <taxon>Flavobacteriia</taxon>
        <taxon>Flavobacteriales</taxon>
        <taxon>Flavobacteriaceae</taxon>
        <taxon>Winogradskyella</taxon>
    </lineage>
</organism>
<dbReference type="SMART" id="SM00670">
    <property type="entry name" value="PINc"/>
    <property type="match status" value="1"/>
</dbReference>
<dbReference type="CDD" id="cd09854">
    <property type="entry name" value="PIN_VapC-like"/>
    <property type="match status" value="1"/>
</dbReference>
<evidence type="ECO:0000313" key="3">
    <source>
        <dbReference type="EMBL" id="MFC3876685.1"/>
    </source>
</evidence>
<reference evidence="4" key="1">
    <citation type="journal article" date="2019" name="Int. J. Syst. Evol. Microbiol.">
        <title>The Global Catalogue of Microorganisms (GCM) 10K type strain sequencing project: providing services to taxonomists for standard genome sequencing and annotation.</title>
        <authorList>
            <consortium name="The Broad Institute Genomics Platform"/>
            <consortium name="The Broad Institute Genome Sequencing Center for Infectious Disease"/>
            <person name="Wu L."/>
            <person name="Ma J."/>
        </authorList>
    </citation>
    <scope>NUCLEOTIDE SEQUENCE [LARGE SCALE GENOMIC DNA]</scope>
    <source>
        <strain evidence="4">CECT 8979</strain>
    </source>
</reference>
<evidence type="ECO:0000259" key="2">
    <source>
        <dbReference type="SMART" id="SM00670"/>
    </source>
</evidence>
<sequence length="365" mass="42555">MKVVLDSNIIIADWHLGSPSFRILLEGSKQGKLDVYVPKVIIDEVCNKFEERLKQAQQKIDKELKTVKKLTEESFDNEVTDDFIKENTSQYRSQLIKKLKENKVSFLPYPKTSHKILSQKAMKKIKPFNSNEKGYRDSLIWENVKSILTEDEQAISYPEVIFITNNYTDFSGDGDKIHSDLINELTEEEFDASSVELRRGLKEFNDTTTKLFFSQAESFRNRIKDGKIWDFDIKTPITNFLFDNYIGKELYHYQSRDEYEFDSSTVSGINDEDFELEITSVQKLNATEFILEVATEIDTEIDLFIEKYTNWMDMEPKVAIIDPDWNRHVMLASTSLNVPLSITLIVDADLEISSIEIDKIYDEYR</sequence>
<dbReference type="Proteomes" id="UP001595812">
    <property type="component" value="Unassembled WGS sequence"/>
</dbReference>
<gene>
    <name evidence="3" type="ORF">ACFOSX_05515</name>
</gene>
<keyword evidence="4" id="KW-1185">Reference proteome</keyword>
<dbReference type="InterPro" id="IPR029060">
    <property type="entry name" value="PIN-like_dom_sf"/>
</dbReference>
<comment type="caution">
    <text evidence="3">The sequence shown here is derived from an EMBL/GenBank/DDBJ whole genome shotgun (WGS) entry which is preliminary data.</text>
</comment>
<dbReference type="RefSeq" id="WP_386097821.1">
    <property type="nucleotide sequence ID" value="NZ_JBHSAT010000004.1"/>
</dbReference>
<dbReference type="SUPFAM" id="SSF88723">
    <property type="entry name" value="PIN domain-like"/>
    <property type="match status" value="1"/>
</dbReference>